<reference evidence="3 4" key="1">
    <citation type="submission" date="2018-08" db="EMBL/GenBank/DDBJ databases">
        <title>Genomic Encyclopedia of Archaeal and Bacterial Type Strains, Phase II (KMG-II): from individual species to whole genera.</title>
        <authorList>
            <person name="Goeker M."/>
        </authorList>
    </citation>
    <scope>NUCLEOTIDE SEQUENCE [LARGE SCALE GENOMIC DNA]</scope>
    <source>
        <strain evidence="3 4">DSM 100880</strain>
    </source>
</reference>
<dbReference type="InterPro" id="IPR005151">
    <property type="entry name" value="Tail-specific_protease"/>
</dbReference>
<proteinExistence type="predicted"/>
<evidence type="ECO:0000259" key="2">
    <source>
        <dbReference type="SMART" id="SM00245"/>
    </source>
</evidence>
<dbReference type="RefSeq" id="WP_115814752.1">
    <property type="nucleotide sequence ID" value="NZ_QUNI01000014.1"/>
</dbReference>
<feature type="chain" id="PRO_5017636871" evidence="1">
    <location>
        <begin position="21"/>
        <end position="548"/>
    </location>
</feature>
<dbReference type="PANTHER" id="PTHR32060">
    <property type="entry name" value="TAIL-SPECIFIC PROTEASE"/>
    <property type="match status" value="1"/>
</dbReference>
<dbReference type="GO" id="GO:0004175">
    <property type="term" value="F:endopeptidase activity"/>
    <property type="evidence" value="ECO:0007669"/>
    <property type="project" value="TreeGrafter"/>
</dbReference>
<feature type="domain" description="Tail specific protease" evidence="2">
    <location>
        <begin position="313"/>
        <end position="521"/>
    </location>
</feature>
<evidence type="ECO:0000313" key="4">
    <source>
        <dbReference type="Proteomes" id="UP000257136"/>
    </source>
</evidence>
<dbReference type="SUPFAM" id="SSF50156">
    <property type="entry name" value="PDZ domain-like"/>
    <property type="match status" value="1"/>
</dbReference>
<dbReference type="SMART" id="SM00245">
    <property type="entry name" value="TSPc"/>
    <property type="match status" value="1"/>
</dbReference>
<dbReference type="Gene3D" id="2.30.42.10">
    <property type="match status" value="1"/>
</dbReference>
<dbReference type="GO" id="GO:0030288">
    <property type="term" value="C:outer membrane-bounded periplasmic space"/>
    <property type="evidence" value="ECO:0007669"/>
    <property type="project" value="TreeGrafter"/>
</dbReference>
<protein>
    <submittedName>
        <fullName evidence="3">Peptidase S41-like protein</fullName>
    </submittedName>
</protein>
<dbReference type="PANTHER" id="PTHR32060:SF30">
    <property type="entry name" value="CARBOXY-TERMINAL PROCESSING PROTEASE CTPA"/>
    <property type="match status" value="1"/>
</dbReference>
<dbReference type="Gene3D" id="3.90.226.10">
    <property type="entry name" value="2-enoyl-CoA Hydratase, Chain A, domain 1"/>
    <property type="match status" value="1"/>
</dbReference>
<gene>
    <name evidence="3" type="ORF">C8P67_114112</name>
</gene>
<feature type="signal peptide" evidence="1">
    <location>
        <begin position="1"/>
        <end position="20"/>
    </location>
</feature>
<sequence>MKKKLLVIFILMLQCIFAQNTISENQKLEATCKIWGFLKYYHPKVANGSKNWDEQLFTILPKIENAQTKEEFSTVLENWIAEQGEIQTYEKVKSDPKIEYFTKNLDLSWTNDSKVFSKSLSKKLSLIQNNRYQGKQYYVDYESDLLKNEILYPDFKWTDKNLRLLAFFRYWNLVEYFFPYKYQMDQKWDITLQQMIPRFNNSESETDYNLALRELTVKLNDRHASFDAMKVHEYLGLKFTPIIFKIIDDKIIIVDFYDANLALENDLKFGDVITKIDGKSINEVISEKKQYVSGSNNASMLDNFQYVLLNGNADTVSVELTRDGVTRTKIINRYPLGKITISKEKNLKPEWELLQGNIGYVNIEKLSVSNLPKIMEEFKNTKAIVFDIRGYPKEVLLSLAEYLNPSEKQYARQIVPDLTYPGRFYWADMQKCGKENPDYYKGKVISLVNEKTFSQSEYLTMVLQTAPNQTIVGSQTAGADGSNIRFQIIKGFRTSFSGYGVFYPNKKETQRIGIVLDIVVKPTILGIQQGKDEVLDRAILFANGTKVD</sequence>
<accession>A0A3E0E471</accession>
<dbReference type="Proteomes" id="UP000257136">
    <property type="component" value="Unassembled WGS sequence"/>
</dbReference>
<dbReference type="SUPFAM" id="SSF52096">
    <property type="entry name" value="ClpP/crotonase"/>
    <property type="match status" value="1"/>
</dbReference>
<dbReference type="InterPro" id="IPR029045">
    <property type="entry name" value="ClpP/crotonase-like_dom_sf"/>
</dbReference>
<evidence type="ECO:0000313" key="3">
    <source>
        <dbReference type="EMBL" id="REG93011.1"/>
    </source>
</evidence>
<keyword evidence="1" id="KW-0732">Signal</keyword>
<dbReference type="GO" id="GO:0007165">
    <property type="term" value="P:signal transduction"/>
    <property type="evidence" value="ECO:0007669"/>
    <property type="project" value="TreeGrafter"/>
</dbReference>
<dbReference type="OrthoDB" id="5379939at2"/>
<dbReference type="GO" id="GO:0006508">
    <property type="term" value="P:proteolysis"/>
    <property type="evidence" value="ECO:0007669"/>
    <property type="project" value="InterPro"/>
</dbReference>
<dbReference type="Gene3D" id="3.30.750.44">
    <property type="match status" value="1"/>
</dbReference>
<name>A0A3E0E471_9FLAO</name>
<dbReference type="EMBL" id="QUNI01000014">
    <property type="protein sequence ID" value="REG93011.1"/>
    <property type="molecule type" value="Genomic_DNA"/>
</dbReference>
<keyword evidence="4" id="KW-1185">Reference proteome</keyword>
<comment type="caution">
    <text evidence="3">The sequence shown here is derived from an EMBL/GenBank/DDBJ whole genome shotgun (WGS) entry which is preliminary data.</text>
</comment>
<dbReference type="GO" id="GO:0008236">
    <property type="term" value="F:serine-type peptidase activity"/>
    <property type="evidence" value="ECO:0007669"/>
    <property type="project" value="InterPro"/>
</dbReference>
<dbReference type="InterPro" id="IPR036034">
    <property type="entry name" value="PDZ_sf"/>
</dbReference>
<dbReference type="Pfam" id="PF03572">
    <property type="entry name" value="Peptidase_S41"/>
    <property type="match status" value="1"/>
</dbReference>
<organism evidence="3 4">
    <name type="scientific">Flavobacterium aquicola</name>
    <dbReference type="NCBI Taxonomy" id="1682742"/>
    <lineage>
        <taxon>Bacteria</taxon>
        <taxon>Pseudomonadati</taxon>
        <taxon>Bacteroidota</taxon>
        <taxon>Flavobacteriia</taxon>
        <taxon>Flavobacteriales</taxon>
        <taxon>Flavobacteriaceae</taxon>
        <taxon>Flavobacterium</taxon>
    </lineage>
</organism>
<dbReference type="AlphaFoldDB" id="A0A3E0E471"/>
<evidence type="ECO:0000256" key="1">
    <source>
        <dbReference type="SAM" id="SignalP"/>
    </source>
</evidence>